<dbReference type="GO" id="GO:0006508">
    <property type="term" value="P:proteolysis"/>
    <property type="evidence" value="ECO:0007669"/>
    <property type="project" value="UniProtKB-KW"/>
</dbReference>
<dbReference type="CDD" id="cd07023">
    <property type="entry name" value="S49_Sppa_N_C"/>
    <property type="match status" value="1"/>
</dbReference>
<dbReference type="InterPro" id="IPR004635">
    <property type="entry name" value="Pept_S49_SppA"/>
</dbReference>
<evidence type="ECO:0000256" key="1">
    <source>
        <dbReference type="ARBA" id="ARBA00008683"/>
    </source>
</evidence>
<feature type="domain" description="Peptidase S49" evidence="5">
    <location>
        <begin position="71"/>
        <end position="221"/>
    </location>
</feature>
<keyword evidence="4" id="KW-0720">Serine protease</keyword>
<dbReference type="AlphaFoldDB" id="A0AA35WEP2"/>
<organism evidence="6 7">
    <name type="scientific">Geodia barretti</name>
    <name type="common">Barrett's horny sponge</name>
    <dbReference type="NCBI Taxonomy" id="519541"/>
    <lineage>
        <taxon>Eukaryota</taxon>
        <taxon>Metazoa</taxon>
        <taxon>Porifera</taxon>
        <taxon>Demospongiae</taxon>
        <taxon>Heteroscleromorpha</taxon>
        <taxon>Tetractinellida</taxon>
        <taxon>Astrophorina</taxon>
        <taxon>Geodiidae</taxon>
        <taxon>Geodia</taxon>
    </lineage>
</organism>
<protein>
    <submittedName>
        <fullName evidence="6">Protease slr0021</fullName>
    </submittedName>
</protein>
<dbReference type="GO" id="GO:0008236">
    <property type="term" value="F:serine-type peptidase activity"/>
    <property type="evidence" value="ECO:0007669"/>
    <property type="project" value="UniProtKB-KW"/>
</dbReference>
<evidence type="ECO:0000256" key="2">
    <source>
        <dbReference type="ARBA" id="ARBA00022670"/>
    </source>
</evidence>
<dbReference type="SUPFAM" id="SSF52096">
    <property type="entry name" value="ClpP/crotonase"/>
    <property type="match status" value="1"/>
</dbReference>
<keyword evidence="3" id="KW-0378">Hydrolase</keyword>
<comment type="similarity">
    <text evidence="1">Belongs to the peptidase S49 family.</text>
</comment>
<dbReference type="Pfam" id="PF01343">
    <property type="entry name" value="Peptidase_S49"/>
    <property type="match status" value="1"/>
</dbReference>
<accession>A0AA35WEP2</accession>
<dbReference type="NCBIfam" id="TIGR00706">
    <property type="entry name" value="SppA_dom"/>
    <property type="match status" value="1"/>
</dbReference>
<dbReference type="PANTHER" id="PTHR42987:SF4">
    <property type="entry name" value="PROTEASE SOHB-RELATED"/>
    <property type="match status" value="1"/>
</dbReference>
<dbReference type="Gene3D" id="3.90.226.10">
    <property type="entry name" value="2-enoyl-CoA Hydratase, Chain A, domain 1"/>
    <property type="match status" value="2"/>
</dbReference>
<evidence type="ECO:0000313" key="6">
    <source>
        <dbReference type="EMBL" id="CAI8018653.1"/>
    </source>
</evidence>
<proteinExistence type="inferred from homology"/>
<dbReference type="Proteomes" id="UP001174909">
    <property type="component" value="Unassembled WGS sequence"/>
</dbReference>
<dbReference type="PANTHER" id="PTHR42987">
    <property type="entry name" value="PEPTIDASE S49"/>
    <property type="match status" value="1"/>
</dbReference>
<dbReference type="InterPro" id="IPR029045">
    <property type="entry name" value="ClpP/crotonase-like_dom_sf"/>
</dbReference>
<dbReference type="InterPro" id="IPR047272">
    <property type="entry name" value="S49_SppA_C"/>
</dbReference>
<reference evidence="6" key="1">
    <citation type="submission" date="2023-03" db="EMBL/GenBank/DDBJ databases">
        <authorList>
            <person name="Steffen K."/>
            <person name="Cardenas P."/>
        </authorList>
    </citation>
    <scope>NUCLEOTIDE SEQUENCE</scope>
</reference>
<evidence type="ECO:0000256" key="3">
    <source>
        <dbReference type="ARBA" id="ARBA00022801"/>
    </source>
</evidence>
<evidence type="ECO:0000313" key="7">
    <source>
        <dbReference type="Proteomes" id="UP001174909"/>
    </source>
</evidence>
<dbReference type="EMBL" id="CASHTH010001700">
    <property type="protein sequence ID" value="CAI8018653.1"/>
    <property type="molecule type" value="Genomic_DNA"/>
</dbReference>
<evidence type="ECO:0000259" key="5">
    <source>
        <dbReference type="Pfam" id="PF01343"/>
    </source>
</evidence>
<keyword evidence="2 6" id="KW-0645">Protease</keyword>
<sequence length="281" mass="30470">MPRFFRFRRAGSVAVIEIHGAIGTRIRESVYSRLFADVAANKRYRALLLDIQSPGGSAAGSELLYHSLRKVAAQKPVVAHIRSLGASGGYYLACAAHRVTALPTTMVGSIGVIHLRPVLEQLLGRAGIEFAVVKGGRLKDMGGFWRGPTEEESENLQAIISEVYDNFVAVVASGRSMEQDQVRELATGELFTARRGKELGLVDDLVDFEESLEMAGQLAGIDRNKARPKWLRPHRSMSERLTGRPASQAAGLSLLGPDLQRLMAGGLYYLDPSALLGSPEG</sequence>
<keyword evidence="7" id="KW-1185">Reference proteome</keyword>
<dbReference type="InterPro" id="IPR002142">
    <property type="entry name" value="Peptidase_S49"/>
</dbReference>
<evidence type="ECO:0000256" key="4">
    <source>
        <dbReference type="ARBA" id="ARBA00022825"/>
    </source>
</evidence>
<gene>
    <name evidence="6" type="ORF">GBAR_LOCUS11297</name>
</gene>
<comment type="caution">
    <text evidence="6">The sequence shown here is derived from an EMBL/GenBank/DDBJ whole genome shotgun (WGS) entry which is preliminary data.</text>
</comment>
<name>A0AA35WEP2_GEOBA</name>